<dbReference type="HOGENOM" id="CLU_2640609_0_0_1"/>
<sequence>MGETNEQPVETEVQTQGSAEALMEAEEMPDEQCHQWKHRLTYHSIAHYHGARNALQLTLKLSWTGEGLSQKMAPIPI</sequence>
<dbReference type="InParanoid" id="E9HP14"/>
<protein>
    <submittedName>
        <fullName evidence="2">Uncharacterized protein</fullName>
    </submittedName>
</protein>
<organism evidence="2 3">
    <name type="scientific">Daphnia pulex</name>
    <name type="common">Water flea</name>
    <dbReference type="NCBI Taxonomy" id="6669"/>
    <lineage>
        <taxon>Eukaryota</taxon>
        <taxon>Metazoa</taxon>
        <taxon>Ecdysozoa</taxon>
        <taxon>Arthropoda</taxon>
        <taxon>Crustacea</taxon>
        <taxon>Branchiopoda</taxon>
        <taxon>Diplostraca</taxon>
        <taxon>Cladocera</taxon>
        <taxon>Anomopoda</taxon>
        <taxon>Daphniidae</taxon>
        <taxon>Daphnia</taxon>
    </lineage>
</organism>
<dbReference type="EMBL" id="GL732702">
    <property type="protein sequence ID" value="EFX66516.1"/>
    <property type="molecule type" value="Genomic_DNA"/>
</dbReference>
<evidence type="ECO:0000256" key="1">
    <source>
        <dbReference type="SAM" id="MobiDB-lite"/>
    </source>
</evidence>
<feature type="region of interest" description="Disordered" evidence="1">
    <location>
        <begin position="1"/>
        <end position="27"/>
    </location>
</feature>
<accession>E9HP14</accession>
<evidence type="ECO:0000313" key="3">
    <source>
        <dbReference type="Proteomes" id="UP000000305"/>
    </source>
</evidence>
<proteinExistence type="predicted"/>
<gene>
    <name evidence="2" type="ORF">DAPPUDRAFT_332120</name>
</gene>
<feature type="compositionally biased region" description="Polar residues" evidence="1">
    <location>
        <begin position="1"/>
        <end position="18"/>
    </location>
</feature>
<dbReference type="AlphaFoldDB" id="E9HP14"/>
<reference evidence="2 3" key="1">
    <citation type="journal article" date="2011" name="Science">
        <title>The ecoresponsive genome of Daphnia pulex.</title>
        <authorList>
            <person name="Colbourne J.K."/>
            <person name="Pfrender M.E."/>
            <person name="Gilbert D."/>
            <person name="Thomas W.K."/>
            <person name="Tucker A."/>
            <person name="Oakley T.H."/>
            <person name="Tokishita S."/>
            <person name="Aerts A."/>
            <person name="Arnold G.J."/>
            <person name="Basu M.K."/>
            <person name="Bauer D.J."/>
            <person name="Caceres C.E."/>
            <person name="Carmel L."/>
            <person name="Casola C."/>
            <person name="Choi J.H."/>
            <person name="Detter J.C."/>
            <person name="Dong Q."/>
            <person name="Dusheyko S."/>
            <person name="Eads B.D."/>
            <person name="Frohlich T."/>
            <person name="Geiler-Samerotte K.A."/>
            <person name="Gerlach D."/>
            <person name="Hatcher P."/>
            <person name="Jogdeo S."/>
            <person name="Krijgsveld J."/>
            <person name="Kriventseva E.V."/>
            <person name="Kultz D."/>
            <person name="Laforsch C."/>
            <person name="Lindquist E."/>
            <person name="Lopez J."/>
            <person name="Manak J.R."/>
            <person name="Muller J."/>
            <person name="Pangilinan J."/>
            <person name="Patwardhan R.P."/>
            <person name="Pitluck S."/>
            <person name="Pritham E.J."/>
            <person name="Rechtsteiner A."/>
            <person name="Rho M."/>
            <person name="Rogozin I.B."/>
            <person name="Sakarya O."/>
            <person name="Salamov A."/>
            <person name="Schaack S."/>
            <person name="Shapiro H."/>
            <person name="Shiga Y."/>
            <person name="Skalitzky C."/>
            <person name="Smith Z."/>
            <person name="Souvorov A."/>
            <person name="Sung W."/>
            <person name="Tang Z."/>
            <person name="Tsuchiya D."/>
            <person name="Tu H."/>
            <person name="Vos H."/>
            <person name="Wang M."/>
            <person name="Wolf Y.I."/>
            <person name="Yamagata H."/>
            <person name="Yamada T."/>
            <person name="Ye Y."/>
            <person name="Shaw J.R."/>
            <person name="Andrews J."/>
            <person name="Crease T.J."/>
            <person name="Tang H."/>
            <person name="Lucas S.M."/>
            <person name="Robertson H.M."/>
            <person name="Bork P."/>
            <person name="Koonin E.V."/>
            <person name="Zdobnov E.M."/>
            <person name="Grigoriev I.V."/>
            <person name="Lynch M."/>
            <person name="Boore J.L."/>
        </authorList>
    </citation>
    <scope>NUCLEOTIDE SEQUENCE [LARGE SCALE GENOMIC DNA]</scope>
</reference>
<name>E9HP14_DAPPU</name>
<dbReference type="KEGG" id="dpx:DAPPUDRAFT_332120"/>
<evidence type="ECO:0000313" key="2">
    <source>
        <dbReference type="EMBL" id="EFX66516.1"/>
    </source>
</evidence>
<keyword evidence="3" id="KW-1185">Reference proteome</keyword>
<dbReference type="Proteomes" id="UP000000305">
    <property type="component" value="Unassembled WGS sequence"/>
</dbReference>